<name>A0ABQ4RUN1_9HYPH</name>
<reference evidence="1" key="2">
    <citation type="submission" date="2021-08" db="EMBL/GenBank/DDBJ databases">
        <authorList>
            <person name="Tani A."/>
            <person name="Ola A."/>
            <person name="Ogura Y."/>
            <person name="Katsura K."/>
            <person name="Hayashi T."/>
        </authorList>
    </citation>
    <scope>NUCLEOTIDE SEQUENCE</scope>
    <source>
        <strain evidence="1">DSM 19015</strain>
    </source>
</reference>
<reference evidence="1" key="1">
    <citation type="journal article" date="2021" name="Front. Microbiol.">
        <title>Comprehensive Comparative Genomics and Phenotyping of Methylobacterium Species.</title>
        <authorList>
            <person name="Alessa O."/>
            <person name="Ogura Y."/>
            <person name="Fujitani Y."/>
            <person name="Takami H."/>
            <person name="Hayashi T."/>
            <person name="Sahin N."/>
            <person name="Tani A."/>
        </authorList>
    </citation>
    <scope>NUCLEOTIDE SEQUENCE</scope>
    <source>
        <strain evidence="1">DSM 19015</strain>
    </source>
</reference>
<dbReference type="EMBL" id="BPQP01000024">
    <property type="protein sequence ID" value="GJD94523.1"/>
    <property type="molecule type" value="Genomic_DNA"/>
</dbReference>
<proteinExistence type="predicted"/>
<evidence type="ECO:0000313" key="2">
    <source>
        <dbReference type="Proteomes" id="UP001055125"/>
    </source>
</evidence>
<sequence length="42" mass="4695">MTGVEHQTLHKAPRCLIPFDRREGISIEEAAEISGKSAQTMR</sequence>
<accession>A0ABQ4RUN1</accession>
<protein>
    <submittedName>
        <fullName evidence="1">Uncharacterized protein</fullName>
    </submittedName>
</protein>
<dbReference type="Proteomes" id="UP001055125">
    <property type="component" value="Unassembled WGS sequence"/>
</dbReference>
<evidence type="ECO:0000313" key="1">
    <source>
        <dbReference type="EMBL" id="GJD94523.1"/>
    </source>
</evidence>
<keyword evidence="2" id="KW-1185">Reference proteome</keyword>
<organism evidence="1 2">
    <name type="scientific">Methylobacterium iners</name>
    <dbReference type="NCBI Taxonomy" id="418707"/>
    <lineage>
        <taxon>Bacteria</taxon>
        <taxon>Pseudomonadati</taxon>
        <taxon>Pseudomonadota</taxon>
        <taxon>Alphaproteobacteria</taxon>
        <taxon>Hyphomicrobiales</taxon>
        <taxon>Methylobacteriaceae</taxon>
        <taxon>Methylobacterium</taxon>
    </lineage>
</organism>
<gene>
    <name evidence="1" type="ORF">OCOJLMKI_1726</name>
</gene>
<comment type="caution">
    <text evidence="1">The sequence shown here is derived from an EMBL/GenBank/DDBJ whole genome shotgun (WGS) entry which is preliminary data.</text>
</comment>